<dbReference type="EMBL" id="JACIHM010000003">
    <property type="protein sequence ID" value="MBB4446950.1"/>
    <property type="molecule type" value="Genomic_DNA"/>
</dbReference>
<evidence type="ECO:0000313" key="3">
    <source>
        <dbReference type="EMBL" id="MBB4446950.1"/>
    </source>
</evidence>
<dbReference type="Proteomes" id="UP000520770">
    <property type="component" value="Unassembled WGS sequence"/>
</dbReference>
<evidence type="ECO:0000313" key="5">
    <source>
        <dbReference type="Proteomes" id="UP000524535"/>
    </source>
</evidence>
<dbReference type="Proteomes" id="UP000524535">
    <property type="component" value="Unassembled WGS sequence"/>
</dbReference>
<protein>
    <submittedName>
        <fullName evidence="1">Uncharacterized protein</fullName>
    </submittedName>
</protein>
<evidence type="ECO:0000313" key="6">
    <source>
        <dbReference type="Proteomes" id="UP000576087"/>
    </source>
</evidence>
<dbReference type="AlphaFoldDB" id="A0A7W6WQ10"/>
<dbReference type="EMBL" id="JACIGY010000003">
    <property type="protein sequence ID" value="MBB4412319.1"/>
    <property type="molecule type" value="Genomic_DNA"/>
</dbReference>
<name>A0A7W6WQ10_9HYPH</name>
<dbReference type="RefSeq" id="WP_183824738.1">
    <property type="nucleotide sequence ID" value="NZ_JACIGW010000003.1"/>
</dbReference>
<sequence>MTLSVHDFEIRQRLLRAIDRRDPWEAKDLIDWLKGHYPERFRESEQLSLAAADFADEIAREVADDPAFPKIVDNLLAISAALREQPRN</sequence>
<organism evidence="1 4">
    <name type="scientific">Aliirhizobium cellulosilyticum</name>
    <dbReference type="NCBI Taxonomy" id="393664"/>
    <lineage>
        <taxon>Bacteria</taxon>
        <taxon>Pseudomonadati</taxon>
        <taxon>Pseudomonadota</taxon>
        <taxon>Alphaproteobacteria</taxon>
        <taxon>Hyphomicrobiales</taxon>
        <taxon>Rhizobiaceae</taxon>
        <taxon>Aliirhizobium</taxon>
    </lineage>
</organism>
<evidence type="ECO:0000313" key="1">
    <source>
        <dbReference type="EMBL" id="MBB4349459.1"/>
    </source>
</evidence>
<evidence type="ECO:0000313" key="4">
    <source>
        <dbReference type="Proteomes" id="UP000520770"/>
    </source>
</evidence>
<proteinExistence type="predicted"/>
<gene>
    <name evidence="2" type="ORF">GGE31_002832</name>
    <name evidence="1" type="ORF">GGE33_003221</name>
    <name evidence="3" type="ORF">GGE35_002772</name>
</gene>
<evidence type="ECO:0000313" key="2">
    <source>
        <dbReference type="EMBL" id="MBB4412319.1"/>
    </source>
</evidence>
<keyword evidence="5" id="KW-1185">Reference proteome</keyword>
<dbReference type="Proteomes" id="UP000576087">
    <property type="component" value="Unassembled WGS sequence"/>
</dbReference>
<accession>A0A7W6WQ10</accession>
<dbReference type="EMBL" id="JACIGW010000003">
    <property type="protein sequence ID" value="MBB4349459.1"/>
    <property type="molecule type" value="Genomic_DNA"/>
</dbReference>
<reference evidence="4 5" key="1">
    <citation type="submission" date="2020-08" db="EMBL/GenBank/DDBJ databases">
        <title>Genomic Encyclopedia of Type Strains, Phase IV (KMG-V): Genome sequencing to study the core and pangenomes of soil and plant-associated prokaryotes.</title>
        <authorList>
            <person name="Whitman W."/>
        </authorList>
    </citation>
    <scope>NUCLEOTIDE SEQUENCE [LARGE SCALE GENOMIC DNA]</scope>
    <source>
        <strain evidence="2 5">SEMIA 444</strain>
        <strain evidence="1 4">SEMIA 448</strain>
        <strain evidence="3 6">SEMIA 452</strain>
    </source>
</reference>
<comment type="caution">
    <text evidence="1">The sequence shown here is derived from an EMBL/GenBank/DDBJ whole genome shotgun (WGS) entry which is preliminary data.</text>
</comment>